<feature type="transmembrane region" description="Helical" evidence="1">
    <location>
        <begin position="237"/>
        <end position="255"/>
    </location>
</feature>
<dbReference type="PANTHER" id="PTHR40407">
    <property type="entry name" value="MEMBRANE PROTEIN-LIKE PROTEIN"/>
    <property type="match status" value="1"/>
</dbReference>
<keyword evidence="4" id="KW-1185">Reference proteome</keyword>
<keyword evidence="1" id="KW-0472">Membrane</keyword>
<feature type="transmembrane region" description="Helical" evidence="1">
    <location>
        <begin position="94"/>
        <end position="115"/>
    </location>
</feature>
<accession>A0AA51X6F5</accession>
<dbReference type="EMBL" id="CP133548">
    <property type="protein sequence ID" value="WMS86799.1"/>
    <property type="molecule type" value="Genomic_DNA"/>
</dbReference>
<evidence type="ECO:0000256" key="1">
    <source>
        <dbReference type="SAM" id="Phobius"/>
    </source>
</evidence>
<feature type="domain" description="Heparan-alpha-glucosaminide N-acetyltransferase catalytic" evidence="2">
    <location>
        <begin position="16"/>
        <end position="234"/>
    </location>
</feature>
<sequence>MTAVAIDNVVEQRKYRIENIDFLRGLVIVIMAIDHVRDYLGAGVVAQAPMSDDASLGTYLTRLVTHLCAPIFVFLAGTSAGLMTARRSPRELSYFLITRGLWLIVIELAVVSQLWTFNITGLPFLGGLTGLAFQVIGAIGLSMMVLGLLQFLGARACLAIGILIVIGHNALDSVWPVPQMGQQNIPLWVGLHAQMGFAIGQLSFYIAYPPIPWIGIMLMGFGTASLFNRTPVEQKRLFLLIGLSLLVIFFVLRGSQIYGDPNTWQAQANGWLTLRDFFNVTKYPPSLLFTLLTLGVGCLILTIADHLPRLLRSIMITFGKAPFAIYIAHLLIIHSLSVLFGMYQGFEAEQFLTMYFLFPEGFGVGLLGVYGFWLCIMVALYPLAKWVSDVKSRRKDWWLSYL</sequence>
<dbReference type="RefSeq" id="WP_309201944.1">
    <property type="nucleotide sequence ID" value="NZ_CP133548.1"/>
</dbReference>
<keyword evidence="1" id="KW-1133">Transmembrane helix</keyword>
<gene>
    <name evidence="3" type="ORF">Q9312_16385</name>
</gene>
<dbReference type="KEGG" id="plei:Q9312_16385"/>
<dbReference type="PANTHER" id="PTHR40407:SF1">
    <property type="entry name" value="HEPARAN-ALPHA-GLUCOSAMINIDE N-ACETYLTRANSFERASE CATALYTIC DOMAIN-CONTAINING PROTEIN"/>
    <property type="match status" value="1"/>
</dbReference>
<feature type="transmembrane region" description="Helical" evidence="1">
    <location>
        <begin position="283"/>
        <end position="303"/>
    </location>
</feature>
<evidence type="ECO:0000313" key="3">
    <source>
        <dbReference type="EMBL" id="WMS86799.1"/>
    </source>
</evidence>
<dbReference type="Pfam" id="PF07786">
    <property type="entry name" value="HGSNAT_cat"/>
    <property type="match status" value="1"/>
</dbReference>
<dbReference type="InterPro" id="IPR012429">
    <property type="entry name" value="HGSNAT_cat"/>
</dbReference>
<keyword evidence="1" id="KW-0812">Transmembrane</keyword>
<proteinExistence type="predicted"/>
<feature type="transmembrane region" description="Helical" evidence="1">
    <location>
        <begin position="363"/>
        <end position="384"/>
    </location>
</feature>
<reference evidence="3 4" key="1">
    <citation type="submission" date="2023-08" db="EMBL/GenBank/DDBJ databases">
        <title>Pleionea litopenaei sp. nov., isolated from stomach of juvenile Litopenaeus vannamei.</title>
        <authorList>
            <person name="Rho A.M."/>
            <person name="Hwang C.Y."/>
        </authorList>
    </citation>
    <scope>NUCLEOTIDE SEQUENCE [LARGE SCALE GENOMIC DNA]</scope>
    <source>
        <strain evidence="3 4">HL-JVS1</strain>
    </source>
</reference>
<feature type="transmembrane region" description="Helical" evidence="1">
    <location>
        <begin position="213"/>
        <end position="230"/>
    </location>
</feature>
<organism evidence="3 4">
    <name type="scientific">Pleionea litopenaei</name>
    <dbReference type="NCBI Taxonomy" id="3070815"/>
    <lineage>
        <taxon>Bacteria</taxon>
        <taxon>Pseudomonadati</taxon>
        <taxon>Pseudomonadota</taxon>
        <taxon>Gammaproteobacteria</taxon>
        <taxon>Oceanospirillales</taxon>
        <taxon>Pleioneaceae</taxon>
        <taxon>Pleionea</taxon>
    </lineage>
</organism>
<protein>
    <submittedName>
        <fullName evidence="3">Heparan-alpha-glucosaminide N-acetyltransferase domain-containing protein</fullName>
    </submittedName>
</protein>
<dbReference type="AlphaFoldDB" id="A0AA51X6F5"/>
<name>A0AA51X6F5_9GAMM</name>
<dbReference type="Proteomes" id="UP001239782">
    <property type="component" value="Chromosome"/>
</dbReference>
<evidence type="ECO:0000313" key="4">
    <source>
        <dbReference type="Proteomes" id="UP001239782"/>
    </source>
</evidence>
<feature type="transmembrane region" description="Helical" evidence="1">
    <location>
        <begin position="59"/>
        <end position="82"/>
    </location>
</feature>
<evidence type="ECO:0000259" key="2">
    <source>
        <dbReference type="Pfam" id="PF07786"/>
    </source>
</evidence>
<feature type="transmembrane region" description="Helical" evidence="1">
    <location>
        <begin position="323"/>
        <end position="343"/>
    </location>
</feature>
<feature type="transmembrane region" description="Helical" evidence="1">
    <location>
        <begin position="135"/>
        <end position="166"/>
    </location>
</feature>